<proteinExistence type="predicted"/>
<organism evidence="1 2">
    <name type="scientific">Pediococcus stilesii</name>
    <dbReference type="NCBI Taxonomy" id="331679"/>
    <lineage>
        <taxon>Bacteria</taxon>
        <taxon>Bacillati</taxon>
        <taxon>Bacillota</taxon>
        <taxon>Bacilli</taxon>
        <taxon>Lactobacillales</taxon>
        <taxon>Lactobacillaceae</taxon>
        <taxon>Pediococcus</taxon>
    </lineage>
</organism>
<dbReference type="EMBL" id="JQBX01000033">
    <property type="protein sequence ID" value="KRN92516.1"/>
    <property type="molecule type" value="Genomic_DNA"/>
</dbReference>
<reference evidence="1 2" key="1">
    <citation type="journal article" date="2015" name="Genome Announc.">
        <title>Expanding the biotechnology potential of lactobacilli through comparative genomics of 213 strains and associated genera.</title>
        <authorList>
            <person name="Sun Z."/>
            <person name="Harris H.M."/>
            <person name="McCann A."/>
            <person name="Guo C."/>
            <person name="Argimon S."/>
            <person name="Zhang W."/>
            <person name="Yang X."/>
            <person name="Jeffery I.B."/>
            <person name="Cooney J.C."/>
            <person name="Kagawa T.F."/>
            <person name="Liu W."/>
            <person name="Song Y."/>
            <person name="Salvetti E."/>
            <person name="Wrobel A."/>
            <person name="Rasinkangas P."/>
            <person name="Parkhill J."/>
            <person name="Rea M.C."/>
            <person name="O'Sullivan O."/>
            <person name="Ritari J."/>
            <person name="Douillard F.P."/>
            <person name="Paul Ross R."/>
            <person name="Yang R."/>
            <person name="Briner A.E."/>
            <person name="Felis G.E."/>
            <person name="de Vos W.M."/>
            <person name="Barrangou R."/>
            <person name="Klaenhammer T.R."/>
            <person name="Caufield P.W."/>
            <person name="Cui Y."/>
            <person name="Zhang H."/>
            <person name="O'Toole P.W."/>
        </authorList>
    </citation>
    <scope>NUCLEOTIDE SEQUENCE [LARGE SCALE GENOMIC DNA]</scope>
    <source>
        <strain evidence="1 2">DSM 18001</strain>
    </source>
</reference>
<comment type="caution">
    <text evidence="1">The sequence shown here is derived from an EMBL/GenBank/DDBJ whole genome shotgun (WGS) entry which is preliminary data.</text>
</comment>
<dbReference type="STRING" id="331679.IV81_GL001161"/>
<accession>A0A0R2L1S3</accession>
<sequence>MNALGLLVVLLSNQDNWKFNRKEIMKRSGLSKTYYNNAINELKEKGYLSIKTIKVGKGADSEWTINETPVKSSDTGSTDGGGGMVFELSPLLQSDLTSFIEASPYISLGGSGVQELFNISGKYEHASNEQRGYDTKDISRIIKVALIKSVHKKPNPVKYFSNVIDDWISKQLFTLDDINSNQLSNNGSSIYDTLGFHDEEEFLEDDLDNNSYVWN</sequence>
<keyword evidence="2" id="KW-1185">Reference proteome</keyword>
<evidence type="ECO:0000313" key="2">
    <source>
        <dbReference type="Proteomes" id="UP000051859"/>
    </source>
</evidence>
<name>A0A0R2L1S3_9LACO</name>
<dbReference type="AlphaFoldDB" id="A0A0R2L1S3"/>
<gene>
    <name evidence="1" type="ORF">IV81_GL001161</name>
</gene>
<evidence type="ECO:0008006" key="3">
    <source>
        <dbReference type="Google" id="ProtNLM"/>
    </source>
</evidence>
<dbReference type="Proteomes" id="UP000051859">
    <property type="component" value="Unassembled WGS sequence"/>
</dbReference>
<evidence type="ECO:0000313" key="1">
    <source>
        <dbReference type="EMBL" id="KRN92516.1"/>
    </source>
</evidence>
<protein>
    <recommendedName>
        <fullName evidence="3">DnaD domain protein</fullName>
    </recommendedName>
</protein>
<dbReference type="PATRIC" id="fig|331679.3.peg.1182"/>